<dbReference type="PANTHER" id="PTHR33540:SF2">
    <property type="entry name" value="TRNA THREONYLCARBAMOYLADENOSINE BIOSYNTHESIS PROTEIN TSAE"/>
    <property type="match status" value="1"/>
</dbReference>
<keyword evidence="7" id="KW-0460">Magnesium</keyword>
<evidence type="ECO:0000256" key="4">
    <source>
        <dbReference type="ARBA" id="ARBA00022723"/>
    </source>
</evidence>
<evidence type="ECO:0000313" key="8">
    <source>
        <dbReference type="EMBL" id="CAG7600196.1"/>
    </source>
</evidence>
<keyword evidence="6" id="KW-0067">ATP-binding</keyword>
<dbReference type="Proteomes" id="UP000693996">
    <property type="component" value="Chromosome"/>
</dbReference>
<comment type="subcellular location">
    <subcellularLocation>
        <location evidence="1">Cytoplasm</location>
    </subcellularLocation>
</comment>
<evidence type="ECO:0000256" key="1">
    <source>
        <dbReference type="ARBA" id="ARBA00004496"/>
    </source>
</evidence>
<gene>
    <name evidence="8" type="primary">tsaE</name>
    <name evidence="8" type="ORF">MYVALT_F_00930</name>
</gene>
<keyword evidence="9" id="KW-1185">Reference proteome</keyword>
<dbReference type="PANTHER" id="PTHR33540">
    <property type="entry name" value="TRNA THREONYLCARBAMOYLADENOSINE BIOSYNTHESIS PROTEIN TSAE"/>
    <property type="match status" value="1"/>
</dbReference>
<dbReference type="GO" id="GO:0002949">
    <property type="term" value="P:tRNA threonylcarbamoyladenosine modification"/>
    <property type="evidence" value="ECO:0007669"/>
    <property type="project" value="InterPro"/>
</dbReference>
<keyword evidence="4" id="KW-0479">Metal-binding</keyword>
<organism evidence="8 9">
    <name type="scientific">Candidatus Vallotiella hemipterorum</name>
    <dbReference type="NCBI Taxonomy" id="1177213"/>
    <lineage>
        <taxon>Bacteria</taxon>
        <taxon>Pseudomonadati</taxon>
        <taxon>Pseudomonadota</taxon>
        <taxon>Betaproteobacteria</taxon>
        <taxon>Burkholderiales</taxon>
        <taxon>Burkholderiaceae</taxon>
        <taxon>Candidatus Vallotiella</taxon>
    </lineage>
</organism>
<keyword evidence="2" id="KW-0963">Cytoplasm</keyword>
<accession>A0A916NLW2</accession>
<dbReference type="EMBL" id="OU343031">
    <property type="protein sequence ID" value="CAG7600196.1"/>
    <property type="molecule type" value="Genomic_DNA"/>
</dbReference>
<evidence type="ECO:0000256" key="6">
    <source>
        <dbReference type="ARBA" id="ARBA00022840"/>
    </source>
</evidence>
<dbReference type="Pfam" id="PF02367">
    <property type="entry name" value="TsaE"/>
    <property type="match status" value="1"/>
</dbReference>
<dbReference type="InterPro" id="IPR003442">
    <property type="entry name" value="T6A_TsaE"/>
</dbReference>
<dbReference type="KEGG" id="vtr:MYVALT_F_00930"/>
<keyword evidence="3" id="KW-0819">tRNA processing</keyword>
<name>A0A916NLW2_9BURK</name>
<evidence type="ECO:0000256" key="7">
    <source>
        <dbReference type="ARBA" id="ARBA00022842"/>
    </source>
</evidence>
<dbReference type="GO" id="GO:0005524">
    <property type="term" value="F:ATP binding"/>
    <property type="evidence" value="ECO:0007669"/>
    <property type="project" value="UniProtKB-KW"/>
</dbReference>
<dbReference type="GO" id="GO:0005737">
    <property type="term" value="C:cytoplasm"/>
    <property type="evidence" value="ECO:0007669"/>
    <property type="project" value="UniProtKB-SubCell"/>
</dbReference>
<sequence>MGTKCVCNDDGSVLVRGNGISESLAVIEPSLLYVVKNIQALPYPLRERILILEDEYAANDFGLTIAMALLEAMHAAPACGIQVHLVGDLGAGKTTLVRAMLRALGYTQHVRSPTYTLVESYTIGNIKSVPLLIYHFDLYRFEDASEWEDAGFREYFEAQALCLVEWPERAGSILGIPDLHIVLEIQGKGRKLTARAYSKIGKACLSQC</sequence>
<evidence type="ECO:0000313" key="9">
    <source>
        <dbReference type="Proteomes" id="UP000693996"/>
    </source>
</evidence>
<reference evidence="8" key="1">
    <citation type="submission" date="2021-06" db="EMBL/GenBank/DDBJ databases">
        <authorList>
            <person name="Szabo G."/>
        </authorList>
    </citation>
    <scope>NUCLEOTIDE SEQUENCE</scope>
    <source>
        <strain evidence="8">MYVALT</strain>
    </source>
</reference>
<dbReference type="NCBIfam" id="TIGR00150">
    <property type="entry name" value="T6A_YjeE"/>
    <property type="match status" value="1"/>
</dbReference>
<proteinExistence type="predicted"/>
<evidence type="ECO:0000256" key="2">
    <source>
        <dbReference type="ARBA" id="ARBA00022490"/>
    </source>
</evidence>
<dbReference type="AlphaFoldDB" id="A0A916NLW2"/>
<protein>
    <submittedName>
        <fullName evidence="8">tRNA threonylcarbamoyladenosine biosynthesis protein TsaE</fullName>
    </submittedName>
</protein>
<dbReference type="GO" id="GO:0046872">
    <property type="term" value="F:metal ion binding"/>
    <property type="evidence" value="ECO:0007669"/>
    <property type="project" value="UniProtKB-KW"/>
</dbReference>
<keyword evidence="5" id="KW-0547">Nucleotide-binding</keyword>
<evidence type="ECO:0000256" key="5">
    <source>
        <dbReference type="ARBA" id="ARBA00022741"/>
    </source>
</evidence>
<evidence type="ECO:0000256" key="3">
    <source>
        <dbReference type="ARBA" id="ARBA00022694"/>
    </source>
</evidence>